<proteinExistence type="predicted"/>
<organism evidence="2">
    <name type="scientific">Variovorax paradoxus</name>
    <dbReference type="NCBI Taxonomy" id="34073"/>
    <lineage>
        <taxon>Bacteria</taxon>
        <taxon>Pseudomonadati</taxon>
        <taxon>Pseudomonadota</taxon>
        <taxon>Betaproteobacteria</taxon>
        <taxon>Burkholderiales</taxon>
        <taxon>Comamonadaceae</taxon>
        <taxon>Variovorax</taxon>
    </lineage>
</organism>
<dbReference type="InterPro" id="IPR032710">
    <property type="entry name" value="NTF2-like_dom_sf"/>
</dbReference>
<gene>
    <name evidence="2" type="ORF">VVAX_06248</name>
</gene>
<dbReference type="AlphaFoldDB" id="A0A679JER1"/>
<protein>
    <recommendedName>
        <fullName evidence="1">SnoaL-like domain-containing protein</fullName>
    </recommendedName>
</protein>
<sequence length="141" mass="15625">MPASRLEDEAACARLCIDFANHLDARRYERVLGLFTEDAALDRMGNVSQGRAEIARFLAGRPVQTTTRHVCSNIRVSFEGEPEGEAGGVCYVLFFQGADDADGGAPRLSGPPSVVEYHDRFRRTPDGWKIHSRRICMAIRA</sequence>
<reference evidence="2" key="1">
    <citation type="submission" date="2019-12" db="EMBL/GenBank/DDBJ databases">
        <authorList>
            <person name="Cremers G."/>
        </authorList>
    </citation>
    <scope>NUCLEOTIDE SEQUENCE</scope>
    <source>
        <strain evidence="2">Vvax</strain>
    </source>
</reference>
<dbReference type="CDD" id="cd00531">
    <property type="entry name" value="NTF2_like"/>
    <property type="match status" value="1"/>
</dbReference>
<dbReference type="Gene3D" id="3.10.450.50">
    <property type="match status" value="1"/>
</dbReference>
<name>A0A679JER1_VARPD</name>
<accession>A0A679JER1</accession>
<dbReference type="EMBL" id="LR743508">
    <property type="protein sequence ID" value="CAA2109976.1"/>
    <property type="molecule type" value="Genomic_DNA"/>
</dbReference>
<dbReference type="SUPFAM" id="SSF54427">
    <property type="entry name" value="NTF2-like"/>
    <property type="match status" value="1"/>
</dbReference>
<feature type="domain" description="SnoaL-like" evidence="1">
    <location>
        <begin position="5"/>
        <end position="134"/>
    </location>
</feature>
<dbReference type="Pfam" id="PF13577">
    <property type="entry name" value="SnoaL_4"/>
    <property type="match status" value="1"/>
</dbReference>
<evidence type="ECO:0000313" key="2">
    <source>
        <dbReference type="EMBL" id="CAA2109976.1"/>
    </source>
</evidence>
<evidence type="ECO:0000259" key="1">
    <source>
        <dbReference type="Pfam" id="PF13577"/>
    </source>
</evidence>
<dbReference type="InterPro" id="IPR037401">
    <property type="entry name" value="SnoaL-like"/>
</dbReference>